<accession>A0A2M8RSN7</accession>
<evidence type="ECO:0000256" key="2">
    <source>
        <dbReference type="ARBA" id="ARBA00004651"/>
    </source>
</evidence>
<evidence type="ECO:0000256" key="6">
    <source>
        <dbReference type="ARBA" id="ARBA00022596"/>
    </source>
</evidence>
<keyword evidence="4 13" id="KW-0813">Transport</keyword>
<evidence type="ECO:0000256" key="13">
    <source>
        <dbReference type="RuleBase" id="RU362101"/>
    </source>
</evidence>
<dbReference type="GO" id="GO:0005886">
    <property type="term" value="C:plasma membrane"/>
    <property type="evidence" value="ECO:0007669"/>
    <property type="project" value="UniProtKB-SubCell"/>
</dbReference>
<keyword evidence="8 13" id="KW-1133">Transmembrane helix</keyword>
<evidence type="ECO:0000256" key="4">
    <source>
        <dbReference type="ARBA" id="ARBA00022448"/>
    </source>
</evidence>
<evidence type="ECO:0000256" key="9">
    <source>
        <dbReference type="ARBA" id="ARBA00023065"/>
    </source>
</evidence>
<evidence type="ECO:0000256" key="10">
    <source>
        <dbReference type="ARBA" id="ARBA00023112"/>
    </source>
</evidence>
<dbReference type="GO" id="GO:0032025">
    <property type="term" value="P:response to cobalt ion"/>
    <property type="evidence" value="ECO:0007669"/>
    <property type="project" value="TreeGrafter"/>
</dbReference>
<evidence type="ECO:0000256" key="8">
    <source>
        <dbReference type="ARBA" id="ARBA00022989"/>
    </source>
</evidence>
<comment type="function">
    <text evidence="1">Efflux system for nickel and cobalt.</text>
</comment>
<dbReference type="EMBL" id="PHGZ01000040">
    <property type="protein sequence ID" value="PJG81896.1"/>
    <property type="molecule type" value="Genomic_DNA"/>
</dbReference>
<evidence type="ECO:0000256" key="12">
    <source>
        <dbReference type="ARBA" id="ARBA00023285"/>
    </source>
</evidence>
<dbReference type="InterPro" id="IPR051224">
    <property type="entry name" value="NiCoT_RcnA"/>
</dbReference>
<dbReference type="InterPro" id="IPR011541">
    <property type="entry name" value="Ni/Co_transpt_high_affinity"/>
</dbReference>
<sequence>MRLKKTYRYLSALLLLSCCALYLFPYLFSQVIVWQREFNQLMSAYLHQIKQSPATAGGLLIGVSFLYGVFHALGPGHGKFIIASYLSTHRSQLKSGMTLSLLSSIMQGIVAIAATSVIVVLLNLSSAYFKLSQLWLERVAFGLILLLGLYWIYQSAKTLYRLSAQKKGNIRRIYTIKPLSAPLMQESAVKKMTNFSAEQPTCACGHQHIPTARQLEKTDNRSRLLVILSIGMRPCSGAIFVLFLAYMLDLYIWGMFAVLAMSVGTGLTLSAFALLVQYARENAVKLGQWYVSPGLKEKAEPLFKLAAGGILIFFAAALIYGTTLPLTGGAALFGG</sequence>
<reference evidence="14 15" key="1">
    <citation type="submission" date="2017-11" db="EMBL/GenBank/DDBJ databases">
        <title>Reclassification of Bisgaard taxon 5 as Caviibacterium pharyngocola gen. nov., sp. nov.</title>
        <authorList>
            <person name="Christensen H."/>
        </authorList>
    </citation>
    <scope>NUCLEOTIDE SEQUENCE [LARGE SCALE GENOMIC DNA]</scope>
    <source>
        <strain evidence="14 15">7_3</strain>
    </source>
</reference>
<evidence type="ECO:0000256" key="1">
    <source>
        <dbReference type="ARBA" id="ARBA00002510"/>
    </source>
</evidence>
<feature type="transmembrane region" description="Helical" evidence="13">
    <location>
        <begin position="224"/>
        <end position="246"/>
    </location>
</feature>
<feature type="transmembrane region" description="Helical" evidence="13">
    <location>
        <begin position="53"/>
        <end position="74"/>
    </location>
</feature>
<feature type="transmembrane region" description="Helical" evidence="13">
    <location>
        <begin position="134"/>
        <end position="153"/>
    </location>
</feature>
<evidence type="ECO:0000256" key="3">
    <source>
        <dbReference type="ARBA" id="ARBA00022426"/>
    </source>
</evidence>
<keyword evidence="9" id="KW-0406">Ion transport</keyword>
<dbReference type="Pfam" id="PF03824">
    <property type="entry name" value="NicO"/>
    <property type="match status" value="1"/>
</dbReference>
<feature type="transmembrane region" description="Helical" evidence="13">
    <location>
        <begin position="95"/>
        <end position="122"/>
    </location>
</feature>
<feature type="transmembrane region" description="Helical" evidence="13">
    <location>
        <begin position="302"/>
        <end position="320"/>
    </location>
</feature>
<name>A0A2M8RSN7_9PAST</name>
<keyword evidence="12" id="KW-0170">Cobalt</keyword>
<keyword evidence="3" id="KW-0171">Cobalt transport</keyword>
<keyword evidence="15" id="KW-1185">Reference proteome</keyword>
<dbReference type="Proteomes" id="UP000230282">
    <property type="component" value="Unassembled WGS sequence"/>
</dbReference>
<organism evidence="14 15">
    <name type="scientific">Caviibacterium pharyngocola</name>
    <dbReference type="NCBI Taxonomy" id="28159"/>
    <lineage>
        <taxon>Bacteria</taxon>
        <taxon>Pseudomonadati</taxon>
        <taxon>Pseudomonadota</taxon>
        <taxon>Gammaproteobacteria</taxon>
        <taxon>Pasteurellales</taxon>
        <taxon>Pasteurellaceae</taxon>
        <taxon>Caviibacterium</taxon>
    </lineage>
</organism>
<dbReference type="GO" id="GO:0006824">
    <property type="term" value="P:cobalt ion transport"/>
    <property type="evidence" value="ECO:0007669"/>
    <property type="project" value="UniProtKB-KW"/>
</dbReference>
<keyword evidence="6" id="KW-0533">Nickel</keyword>
<feature type="transmembrane region" description="Helical" evidence="13">
    <location>
        <begin position="252"/>
        <end position="276"/>
    </location>
</feature>
<comment type="caution">
    <text evidence="14">The sequence shown here is derived from an EMBL/GenBank/DDBJ whole genome shotgun (WGS) entry which is preliminary data.</text>
</comment>
<proteinExistence type="inferred from homology"/>
<dbReference type="PANTHER" id="PTHR40659:SF1">
    <property type="entry name" value="NICKEL_COBALT EFFLUX SYSTEM RCNA"/>
    <property type="match status" value="1"/>
</dbReference>
<comment type="similarity">
    <text evidence="13">Belongs to the NiCoT transporter (TC 2.A.52) family.</text>
</comment>
<evidence type="ECO:0000256" key="7">
    <source>
        <dbReference type="ARBA" id="ARBA00022692"/>
    </source>
</evidence>
<gene>
    <name evidence="14" type="ORF">CVP04_12020</name>
</gene>
<evidence type="ECO:0000313" key="15">
    <source>
        <dbReference type="Proteomes" id="UP000230282"/>
    </source>
</evidence>
<protein>
    <recommendedName>
        <fullName evidence="13">Nickel/cobalt efflux system</fullName>
    </recommendedName>
</protein>
<dbReference type="GO" id="GO:0015099">
    <property type="term" value="F:nickel cation transmembrane transporter activity"/>
    <property type="evidence" value="ECO:0007669"/>
    <property type="project" value="UniProtKB-UniRule"/>
</dbReference>
<keyword evidence="11 13" id="KW-0472">Membrane</keyword>
<keyword evidence="5" id="KW-1003">Cell membrane</keyword>
<dbReference type="GO" id="GO:0010045">
    <property type="term" value="P:response to nickel cation"/>
    <property type="evidence" value="ECO:0007669"/>
    <property type="project" value="TreeGrafter"/>
</dbReference>
<evidence type="ECO:0000313" key="14">
    <source>
        <dbReference type="EMBL" id="PJG81896.1"/>
    </source>
</evidence>
<dbReference type="RefSeq" id="WP_100297739.1">
    <property type="nucleotide sequence ID" value="NZ_PHGZ01000040.1"/>
</dbReference>
<keyword evidence="10" id="KW-0921">Nickel transport</keyword>
<dbReference type="PANTHER" id="PTHR40659">
    <property type="entry name" value="NICKEL/COBALT EFFLUX SYSTEM RCNA"/>
    <property type="match status" value="1"/>
</dbReference>
<dbReference type="GO" id="GO:0046583">
    <property type="term" value="F:monoatomic cation efflux transmembrane transporter activity"/>
    <property type="evidence" value="ECO:0007669"/>
    <property type="project" value="TreeGrafter"/>
</dbReference>
<evidence type="ECO:0000256" key="11">
    <source>
        <dbReference type="ARBA" id="ARBA00023136"/>
    </source>
</evidence>
<keyword evidence="7 13" id="KW-0812">Transmembrane</keyword>
<dbReference type="OrthoDB" id="9812956at2"/>
<dbReference type="AlphaFoldDB" id="A0A2M8RSN7"/>
<evidence type="ECO:0000256" key="5">
    <source>
        <dbReference type="ARBA" id="ARBA00022475"/>
    </source>
</evidence>
<comment type="subcellular location">
    <subcellularLocation>
        <location evidence="2 13">Cell membrane</location>
        <topology evidence="2 13">Multi-pass membrane protein</topology>
    </subcellularLocation>
</comment>